<reference evidence="2" key="1">
    <citation type="journal article" date="2019" name="PLoS Negl. Trop. Dis.">
        <title>Revisiting the worldwide diversity of Leptospira species in the environment.</title>
        <authorList>
            <person name="Vincent A.T."/>
            <person name="Schiettekatte O."/>
            <person name="Bourhy P."/>
            <person name="Veyrier F.J."/>
            <person name="Picardeau M."/>
        </authorList>
    </citation>
    <scope>NUCLEOTIDE SEQUENCE [LARGE SCALE GENOMIC DNA]</scope>
    <source>
        <strain evidence="2">201702449</strain>
    </source>
</reference>
<dbReference type="Proteomes" id="UP000297352">
    <property type="component" value="Unassembled WGS sequence"/>
</dbReference>
<accession>A0ABY2MKG7</accession>
<dbReference type="NCBIfam" id="TIGR03187">
    <property type="entry name" value="DGQHR"/>
    <property type="match status" value="1"/>
</dbReference>
<dbReference type="InterPro" id="IPR017601">
    <property type="entry name" value="DGQHR-contain_dom"/>
</dbReference>
<keyword evidence="2" id="KW-1185">Reference proteome</keyword>
<evidence type="ECO:0000313" key="1">
    <source>
        <dbReference type="EMBL" id="TGL67623.1"/>
    </source>
</evidence>
<evidence type="ECO:0000313" key="2">
    <source>
        <dbReference type="Proteomes" id="UP000297352"/>
    </source>
</evidence>
<dbReference type="InterPro" id="IPR017642">
    <property type="entry name" value="DNA_S_mod_DndB"/>
</dbReference>
<sequence>MKKINTISINQPIGTFYIGKMNGKDLSDTAYINRRDYEPNLFDSIGGVQRKDSKKRILSISEYVNDPDAIFPAPIIISVKSDEIKISKTFEISFETDKKIFEVIDGQHRLLGLRESKKAHEFEIPVAILVDITEEQKAYIFSTINSNQEKVSTSLIYDLFGVTEGRSPYKTCHFIARSFNSDRNSPFYQKLKMLGKTVYGEESLTQGTFVNKTIDLISSDPKKDTVDLKNNKGLLVDSNRPLREFFINNQDDVIYKIMLNYFQAISEVFKFEWENHDKFVIRRTTGFAGLIFALKIILPYGYEKKRLNNNFFYEYAINFKNYLENENIKLTLENFTSNYKNQNRIKDYFLKANNLSN</sequence>
<organism evidence="1 2">
    <name type="scientific">Leptospira levettii</name>
    <dbReference type="NCBI Taxonomy" id="2023178"/>
    <lineage>
        <taxon>Bacteria</taxon>
        <taxon>Pseudomonadati</taxon>
        <taxon>Spirochaetota</taxon>
        <taxon>Spirochaetia</taxon>
        <taxon>Leptospirales</taxon>
        <taxon>Leptospiraceae</taxon>
        <taxon>Leptospira</taxon>
    </lineage>
</organism>
<dbReference type="RefSeq" id="WP_100720339.1">
    <property type="nucleotide sequence ID" value="NZ_RQGI01000056.1"/>
</dbReference>
<name>A0ABY2MKG7_9LEPT</name>
<dbReference type="EMBL" id="RQGI01000056">
    <property type="protein sequence ID" value="TGL67623.1"/>
    <property type="molecule type" value="Genomic_DNA"/>
</dbReference>
<dbReference type="Pfam" id="PF14072">
    <property type="entry name" value="DndB"/>
    <property type="match status" value="1"/>
</dbReference>
<dbReference type="CDD" id="cd16413">
    <property type="entry name" value="DGQHR_domain"/>
    <property type="match status" value="1"/>
</dbReference>
<proteinExistence type="predicted"/>
<protein>
    <submittedName>
        <fullName evidence="1">DGQHR domain-containing protein</fullName>
    </submittedName>
</protein>
<comment type="caution">
    <text evidence="1">The sequence shown here is derived from an EMBL/GenBank/DDBJ whole genome shotgun (WGS) entry which is preliminary data.</text>
</comment>
<gene>
    <name evidence="1" type="ORF">EHQ60_15355</name>
</gene>